<feature type="domain" description="Lipoyl-binding" evidence="9">
    <location>
        <begin position="94"/>
        <end position="149"/>
    </location>
</feature>
<dbReference type="AlphaFoldDB" id="A0AAW2PS24"/>
<feature type="compositionally biased region" description="Low complexity" evidence="7">
    <location>
        <begin position="8"/>
        <end position="18"/>
    </location>
</feature>
<dbReference type="EMBL" id="JACGWK010000004">
    <property type="protein sequence ID" value="KAL0359130.1"/>
    <property type="molecule type" value="Genomic_DNA"/>
</dbReference>
<proteinExistence type="inferred from homology"/>
<feature type="transmembrane region" description="Helical" evidence="8">
    <location>
        <begin position="236"/>
        <end position="252"/>
    </location>
</feature>
<evidence type="ECO:0000256" key="6">
    <source>
        <dbReference type="ARBA" id="ARBA00023136"/>
    </source>
</evidence>
<dbReference type="InterPro" id="IPR053217">
    <property type="entry name" value="ACC_Biotin_Carrier"/>
</dbReference>
<dbReference type="PANTHER" id="PTHR47597:SF2">
    <property type="entry name" value="LIPOYL-BINDING DOMAIN-CONTAINING PROTEIN"/>
    <property type="match status" value="1"/>
</dbReference>
<comment type="similarity">
    <text evidence="3">Belongs to the PRA1 family.</text>
</comment>
<keyword evidence="5 8" id="KW-1133">Transmembrane helix</keyword>
<organism evidence="10">
    <name type="scientific">Sesamum angustifolium</name>
    <dbReference type="NCBI Taxonomy" id="2727405"/>
    <lineage>
        <taxon>Eukaryota</taxon>
        <taxon>Viridiplantae</taxon>
        <taxon>Streptophyta</taxon>
        <taxon>Embryophyta</taxon>
        <taxon>Tracheophyta</taxon>
        <taxon>Spermatophyta</taxon>
        <taxon>Magnoliopsida</taxon>
        <taxon>eudicotyledons</taxon>
        <taxon>Gunneridae</taxon>
        <taxon>Pentapetalae</taxon>
        <taxon>asterids</taxon>
        <taxon>lamiids</taxon>
        <taxon>Lamiales</taxon>
        <taxon>Pedaliaceae</taxon>
        <taxon>Sesamum</taxon>
    </lineage>
</organism>
<feature type="transmembrane region" description="Helical" evidence="8">
    <location>
        <begin position="272"/>
        <end position="303"/>
    </location>
</feature>
<evidence type="ECO:0000256" key="3">
    <source>
        <dbReference type="ARBA" id="ARBA00006483"/>
    </source>
</evidence>
<dbReference type="Pfam" id="PF00364">
    <property type="entry name" value="Biotin_lipoyl"/>
    <property type="match status" value="1"/>
</dbReference>
<dbReference type="GO" id="GO:0005783">
    <property type="term" value="C:endoplasmic reticulum"/>
    <property type="evidence" value="ECO:0007669"/>
    <property type="project" value="UniProtKB-ARBA"/>
</dbReference>
<comment type="function">
    <text evidence="1">May be involved in both secretory and endocytic intracellular trafficking in the endosomal/prevacuolar compartments.</text>
</comment>
<evidence type="ECO:0000256" key="4">
    <source>
        <dbReference type="ARBA" id="ARBA00022692"/>
    </source>
</evidence>
<dbReference type="CDD" id="cd06850">
    <property type="entry name" value="biotinyl_domain"/>
    <property type="match status" value="1"/>
</dbReference>
<keyword evidence="4 8" id="KW-0812">Transmembrane</keyword>
<feature type="transmembrane region" description="Helical" evidence="8">
    <location>
        <begin position="323"/>
        <end position="347"/>
    </location>
</feature>
<comment type="caution">
    <text evidence="10">The sequence shown here is derived from an EMBL/GenBank/DDBJ whole genome shotgun (WGS) entry which is preliminary data.</text>
</comment>
<dbReference type="PANTHER" id="PTHR47597">
    <property type="entry name" value="IS A MEMBER OF THE PF|00364 BIOTIN-REQUIRING ENZYMES FAMILY-RELATED"/>
    <property type="match status" value="1"/>
</dbReference>
<comment type="subcellular location">
    <subcellularLocation>
        <location evidence="2">Membrane</location>
        <topology evidence="2">Multi-pass membrane protein</topology>
    </subcellularLocation>
</comment>
<reference evidence="10" key="1">
    <citation type="submission" date="2020-06" db="EMBL/GenBank/DDBJ databases">
        <authorList>
            <person name="Li T."/>
            <person name="Hu X."/>
            <person name="Zhang T."/>
            <person name="Song X."/>
            <person name="Zhang H."/>
            <person name="Dai N."/>
            <person name="Sheng W."/>
            <person name="Hou X."/>
            <person name="Wei L."/>
        </authorList>
    </citation>
    <scope>NUCLEOTIDE SEQUENCE</scope>
    <source>
        <strain evidence="10">G01</strain>
        <tissue evidence="10">Leaf</tissue>
    </source>
</reference>
<dbReference type="InterPro" id="IPR011053">
    <property type="entry name" value="Single_hybrid_motif"/>
</dbReference>
<dbReference type="Gene3D" id="2.40.50.100">
    <property type="match status" value="1"/>
</dbReference>
<evidence type="ECO:0000259" key="9">
    <source>
        <dbReference type="Pfam" id="PF00364"/>
    </source>
</evidence>
<evidence type="ECO:0000256" key="2">
    <source>
        <dbReference type="ARBA" id="ARBA00004141"/>
    </source>
</evidence>
<evidence type="ECO:0000313" key="10">
    <source>
        <dbReference type="EMBL" id="KAL0359130.1"/>
    </source>
</evidence>
<sequence length="350" mass="37147">MKRNINGPPVHAPVVPQTTAPPVPSKPANASAPAAPPSPPKSSLEKVSPFTNVSIEKVAKLAAIEASGATGYVIVSSPTVGSFRRARTLKGKKQPPACKEGDVIKEGQVIGFLDQFGTQLPVRSGVAGEVLKLLYNDGEAVGYGDPLIAVLPSFHASHRHPRLPRLLVRLNATVRHGLSQRRPWLELVDRSSFSRPDSLSEAASRIRKNFSFFRVNYLSLLALSLALSLLSHPFSLLVLLSLLAAWIFLYLFRPSDQPVVIAGRTFSDRETLGILVVSTIVVVFLTSVGSVLISALLVGLAVVCAHGAFRMPEDLFLDDQEPANSGFLSFLGGAASSAAAAAAPVVAARV</sequence>
<evidence type="ECO:0000256" key="5">
    <source>
        <dbReference type="ARBA" id="ARBA00022989"/>
    </source>
</evidence>
<feature type="region of interest" description="Disordered" evidence="7">
    <location>
        <begin position="1"/>
        <end position="46"/>
    </location>
</feature>
<protein>
    <submittedName>
        <fullName evidence="10">PRA1 family protein B3</fullName>
    </submittedName>
</protein>
<evidence type="ECO:0000256" key="1">
    <source>
        <dbReference type="ARBA" id="ARBA00002501"/>
    </source>
</evidence>
<dbReference type="GO" id="GO:0016192">
    <property type="term" value="P:vesicle-mediated transport"/>
    <property type="evidence" value="ECO:0007669"/>
    <property type="project" value="UniProtKB-ARBA"/>
</dbReference>
<accession>A0AAW2PS24</accession>
<gene>
    <name evidence="10" type="ORF">Sangu_0762400</name>
</gene>
<evidence type="ECO:0000256" key="7">
    <source>
        <dbReference type="SAM" id="MobiDB-lite"/>
    </source>
</evidence>
<name>A0AAW2PS24_9LAMI</name>
<dbReference type="InterPro" id="IPR000089">
    <property type="entry name" value="Biotin_lipoyl"/>
</dbReference>
<dbReference type="Pfam" id="PF03208">
    <property type="entry name" value="PRA1"/>
    <property type="match status" value="1"/>
</dbReference>
<evidence type="ECO:0000256" key="8">
    <source>
        <dbReference type="SAM" id="Phobius"/>
    </source>
</evidence>
<dbReference type="InterPro" id="IPR004895">
    <property type="entry name" value="Prenylated_rab_accept_PRA1"/>
</dbReference>
<dbReference type="SUPFAM" id="SSF51230">
    <property type="entry name" value="Single hybrid motif"/>
    <property type="match status" value="1"/>
</dbReference>
<dbReference type="GO" id="GO:0016020">
    <property type="term" value="C:membrane"/>
    <property type="evidence" value="ECO:0007669"/>
    <property type="project" value="UniProtKB-SubCell"/>
</dbReference>
<keyword evidence="6 8" id="KW-0472">Membrane</keyword>
<reference evidence="10" key="2">
    <citation type="journal article" date="2024" name="Plant">
        <title>Genomic evolution and insights into agronomic trait innovations of Sesamum species.</title>
        <authorList>
            <person name="Miao H."/>
            <person name="Wang L."/>
            <person name="Qu L."/>
            <person name="Liu H."/>
            <person name="Sun Y."/>
            <person name="Le M."/>
            <person name="Wang Q."/>
            <person name="Wei S."/>
            <person name="Zheng Y."/>
            <person name="Lin W."/>
            <person name="Duan Y."/>
            <person name="Cao H."/>
            <person name="Xiong S."/>
            <person name="Wang X."/>
            <person name="Wei L."/>
            <person name="Li C."/>
            <person name="Ma Q."/>
            <person name="Ju M."/>
            <person name="Zhao R."/>
            <person name="Li G."/>
            <person name="Mu C."/>
            <person name="Tian Q."/>
            <person name="Mei H."/>
            <person name="Zhang T."/>
            <person name="Gao T."/>
            <person name="Zhang H."/>
        </authorList>
    </citation>
    <scope>NUCLEOTIDE SEQUENCE</scope>
    <source>
        <strain evidence="10">G01</strain>
    </source>
</reference>